<dbReference type="RefSeq" id="WP_188449911.1">
    <property type="nucleotide sequence ID" value="NZ_BMDW01000040.1"/>
</dbReference>
<protein>
    <submittedName>
        <fullName evidence="1">3-deoxy-D-manno-octulosonic acid transferase</fullName>
    </submittedName>
</protein>
<evidence type="ECO:0000313" key="1">
    <source>
        <dbReference type="EMBL" id="GGA62307.1"/>
    </source>
</evidence>
<name>A0ABQ1H8T1_9SPHN</name>
<organism evidence="1 2">
    <name type="scientific">Sphingomonas psychrolutea</name>
    <dbReference type="NCBI Taxonomy" id="1259676"/>
    <lineage>
        <taxon>Bacteria</taxon>
        <taxon>Pseudomonadati</taxon>
        <taxon>Pseudomonadota</taxon>
        <taxon>Alphaproteobacteria</taxon>
        <taxon>Sphingomonadales</taxon>
        <taxon>Sphingomonadaceae</taxon>
        <taxon>Sphingomonas</taxon>
    </lineage>
</organism>
<evidence type="ECO:0000313" key="2">
    <source>
        <dbReference type="Proteomes" id="UP000618591"/>
    </source>
</evidence>
<dbReference type="EMBL" id="BMDW01000040">
    <property type="protein sequence ID" value="GGA62307.1"/>
    <property type="molecule type" value="Genomic_DNA"/>
</dbReference>
<dbReference type="GO" id="GO:0016740">
    <property type="term" value="F:transferase activity"/>
    <property type="evidence" value="ECO:0007669"/>
    <property type="project" value="UniProtKB-KW"/>
</dbReference>
<comment type="caution">
    <text evidence="1">The sequence shown here is derived from an EMBL/GenBank/DDBJ whole genome shotgun (WGS) entry which is preliminary data.</text>
</comment>
<keyword evidence="1" id="KW-0808">Transferase</keyword>
<gene>
    <name evidence="1" type="ORF">GCM10011395_35650</name>
</gene>
<sequence length="246" mass="28251">MTDAFPYSDYTVFADESGDHGLDKIDPEFPMFALSFCMIEKAEYVGKVVPAFQQFKFDFWGHDGVVLHEHEIRKRKGPFTLLLTNPDLRASFYDRLNGLMADTPMSIVASVIDKVKLKAKYAHPSNPYEIALLFCMERLLEQLLAKGQAERVVHVLFESRGKQEDADLELEFRRICANQRNWGWKQTDFTQMRFEPIFIKKAANSTGLQLSDLTARPIALHYMRPDQANRAYETITTKLGGVKCFP</sequence>
<accession>A0ABQ1H8T1</accession>
<proteinExistence type="predicted"/>
<dbReference type="Proteomes" id="UP000618591">
    <property type="component" value="Unassembled WGS sequence"/>
</dbReference>
<dbReference type="Pfam" id="PF12686">
    <property type="entry name" value="DUF3800"/>
    <property type="match status" value="1"/>
</dbReference>
<keyword evidence="2" id="KW-1185">Reference proteome</keyword>
<reference evidence="2" key="1">
    <citation type="journal article" date="2019" name="Int. J. Syst. Evol. Microbiol.">
        <title>The Global Catalogue of Microorganisms (GCM) 10K type strain sequencing project: providing services to taxonomists for standard genome sequencing and annotation.</title>
        <authorList>
            <consortium name="The Broad Institute Genomics Platform"/>
            <consortium name="The Broad Institute Genome Sequencing Center for Infectious Disease"/>
            <person name="Wu L."/>
            <person name="Ma J."/>
        </authorList>
    </citation>
    <scope>NUCLEOTIDE SEQUENCE [LARGE SCALE GENOMIC DNA]</scope>
    <source>
        <strain evidence="2">CGMCC 1.10106</strain>
    </source>
</reference>
<dbReference type="InterPro" id="IPR024524">
    <property type="entry name" value="DUF3800"/>
</dbReference>